<dbReference type="InterPro" id="IPR011009">
    <property type="entry name" value="Kinase-like_dom_sf"/>
</dbReference>
<accession>A0A1I8FCR4</accession>
<dbReference type="PANTHER" id="PTHR24055">
    <property type="entry name" value="MITOGEN-ACTIVATED PROTEIN KINASE"/>
    <property type="match status" value="1"/>
</dbReference>
<keyword evidence="2" id="KW-0067">ATP-binding</keyword>
<protein>
    <submittedName>
        <fullName evidence="5">Protein kinase domain-containing protein</fullName>
    </submittedName>
</protein>
<dbReference type="GO" id="GO:0004672">
    <property type="term" value="F:protein kinase activity"/>
    <property type="evidence" value="ECO:0007669"/>
    <property type="project" value="InterPro"/>
</dbReference>
<organism evidence="4 5">
    <name type="scientific">Macrostomum lignano</name>
    <dbReference type="NCBI Taxonomy" id="282301"/>
    <lineage>
        <taxon>Eukaryota</taxon>
        <taxon>Metazoa</taxon>
        <taxon>Spiralia</taxon>
        <taxon>Lophotrochozoa</taxon>
        <taxon>Platyhelminthes</taxon>
        <taxon>Rhabditophora</taxon>
        <taxon>Macrostomorpha</taxon>
        <taxon>Macrostomida</taxon>
        <taxon>Macrostomidae</taxon>
        <taxon>Macrostomum</taxon>
    </lineage>
</organism>
<dbReference type="InterPro" id="IPR050117">
    <property type="entry name" value="MAPK"/>
</dbReference>
<dbReference type="SUPFAM" id="SSF56112">
    <property type="entry name" value="Protein kinase-like (PK-like)"/>
    <property type="match status" value="1"/>
</dbReference>
<proteinExistence type="predicted"/>
<dbReference type="InterPro" id="IPR000719">
    <property type="entry name" value="Prot_kinase_dom"/>
</dbReference>
<keyword evidence="1" id="KW-0547">Nucleotide-binding</keyword>
<sequence>LKFLHSANILPPGHQARQSAAVNSDCKLKICDFGLARVRHRPQLSGGQVPHPGAWLLNIIERLNCSWVLKNTLPPSTFGLPVASLPNCLVESILFQASNPLSQLDLIMDLLGTPDLSDLTSACTAARRYILRLPKASAEVGHHNLVDVAQTVTEDALHLLEHMLMFNPKQRSTAASALSHPYLDEARLRYHSCMCTCCPRPASSAYQHQRHACLQHQPHLMQQHHPEPLDPRNRTMPLLLNRQAVNFRAISQIQASPRPRDAAITAIAGQQRLRNIVKYAFIIHQPCNLLFVLCCCYKNLPATW</sequence>
<feature type="domain" description="Protein kinase" evidence="3">
    <location>
        <begin position="1"/>
        <end position="183"/>
    </location>
</feature>
<dbReference type="Gene3D" id="1.10.510.10">
    <property type="entry name" value="Transferase(Phosphotransferase) domain 1"/>
    <property type="match status" value="2"/>
</dbReference>
<dbReference type="WBParaSite" id="maker-unitig_29624-snap-gene-0.1-mRNA-1">
    <property type="protein sequence ID" value="maker-unitig_29624-snap-gene-0.1-mRNA-1"/>
    <property type="gene ID" value="maker-unitig_29624-snap-gene-0.1"/>
</dbReference>
<keyword evidence="4" id="KW-1185">Reference proteome</keyword>
<evidence type="ECO:0000313" key="5">
    <source>
        <dbReference type="WBParaSite" id="maker-unitig_29624-snap-gene-0.1-mRNA-1"/>
    </source>
</evidence>
<evidence type="ECO:0000259" key="3">
    <source>
        <dbReference type="PROSITE" id="PS50011"/>
    </source>
</evidence>
<evidence type="ECO:0000313" key="4">
    <source>
        <dbReference type="Proteomes" id="UP000095280"/>
    </source>
</evidence>
<dbReference type="Proteomes" id="UP000095280">
    <property type="component" value="Unplaced"/>
</dbReference>
<name>A0A1I8FCR4_9PLAT</name>
<reference evidence="5" key="1">
    <citation type="submission" date="2016-11" db="UniProtKB">
        <authorList>
            <consortium name="WormBaseParasite"/>
        </authorList>
    </citation>
    <scope>IDENTIFICATION</scope>
</reference>
<evidence type="ECO:0000256" key="1">
    <source>
        <dbReference type="ARBA" id="ARBA00022741"/>
    </source>
</evidence>
<evidence type="ECO:0000256" key="2">
    <source>
        <dbReference type="ARBA" id="ARBA00022840"/>
    </source>
</evidence>
<dbReference type="AlphaFoldDB" id="A0A1I8FCR4"/>
<dbReference type="GO" id="GO:0005524">
    <property type="term" value="F:ATP binding"/>
    <property type="evidence" value="ECO:0007669"/>
    <property type="project" value="UniProtKB-KW"/>
</dbReference>
<dbReference type="PROSITE" id="PS50011">
    <property type="entry name" value="PROTEIN_KINASE_DOM"/>
    <property type="match status" value="1"/>
</dbReference>